<dbReference type="PROSITE" id="PS00194">
    <property type="entry name" value="THIOREDOXIN_1"/>
    <property type="match status" value="1"/>
</dbReference>
<name>A0ABR2KV99_9EUKA</name>
<keyword evidence="6" id="KW-1185">Reference proteome</keyword>
<organism evidence="5 6">
    <name type="scientific">Tritrichomonas musculus</name>
    <dbReference type="NCBI Taxonomy" id="1915356"/>
    <lineage>
        <taxon>Eukaryota</taxon>
        <taxon>Metamonada</taxon>
        <taxon>Parabasalia</taxon>
        <taxon>Tritrichomonadida</taxon>
        <taxon>Tritrichomonadidae</taxon>
        <taxon>Tritrichomonas</taxon>
    </lineage>
</organism>
<dbReference type="PANTHER" id="PTHR45672:SF11">
    <property type="entry name" value="PROTEIN DISULFIDE-ISOMERASE C17H9.14C"/>
    <property type="match status" value="1"/>
</dbReference>
<keyword evidence="3" id="KW-0732">Signal</keyword>
<accession>A0ABR2KV99</accession>
<evidence type="ECO:0000256" key="2">
    <source>
        <dbReference type="SAM" id="MobiDB-lite"/>
    </source>
</evidence>
<feature type="chain" id="PRO_5045358720" description="Thioredoxin domain-containing protein" evidence="3">
    <location>
        <begin position="16"/>
        <end position="311"/>
    </location>
</feature>
<comment type="caution">
    <text evidence="5">The sequence shown here is derived from an EMBL/GenBank/DDBJ whole genome shotgun (WGS) entry which is preliminary data.</text>
</comment>
<dbReference type="InterPro" id="IPR051063">
    <property type="entry name" value="PDI"/>
</dbReference>
<feature type="signal peptide" evidence="3">
    <location>
        <begin position="1"/>
        <end position="15"/>
    </location>
</feature>
<evidence type="ECO:0000313" key="5">
    <source>
        <dbReference type="EMBL" id="KAK8894988.1"/>
    </source>
</evidence>
<dbReference type="Gene3D" id="3.40.30.10">
    <property type="entry name" value="Glutaredoxin"/>
    <property type="match status" value="1"/>
</dbReference>
<dbReference type="SUPFAM" id="SSF52833">
    <property type="entry name" value="Thioredoxin-like"/>
    <property type="match status" value="1"/>
</dbReference>
<proteinExistence type="inferred from homology"/>
<feature type="region of interest" description="Disordered" evidence="2">
    <location>
        <begin position="242"/>
        <end position="311"/>
    </location>
</feature>
<dbReference type="PANTHER" id="PTHR45672">
    <property type="entry name" value="PROTEIN DISULFIDE-ISOMERASE C17H9.14C-RELATED"/>
    <property type="match status" value="1"/>
</dbReference>
<dbReference type="InterPro" id="IPR036249">
    <property type="entry name" value="Thioredoxin-like_sf"/>
</dbReference>
<dbReference type="Proteomes" id="UP001470230">
    <property type="component" value="Unassembled WGS sequence"/>
</dbReference>
<evidence type="ECO:0000256" key="3">
    <source>
        <dbReference type="SAM" id="SignalP"/>
    </source>
</evidence>
<sequence>MIFLFLLSLRSPTVSDLIKDTFFEFTSNEQRISVIHFYGKNCPACVDSEDTFEELSRMYWQEPRVRFGQLDCDRYSDVCDSIGAVDRPAWFAWIPGQTRAKRYNRNIDTDQFERWIRQQTGIWPTAKKNNLLYINTTELNALTKKKMNCVFAILDTPRIDESQPLHNASRTLEKTVKRGAKFVAIDKRDATALADKLFKKDHSNDKYGAFVFSKGTWSQYDGKGEPDSITAFLKEKKCNVVISTPTPTPTPLEELEDIPDDEYIPYDEEETNEDTKKSDNSRKKEKAKKRVSEDEDNKNDDGSDWSNDDEI</sequence>
<reference evidence="5 6" key="1">
    <citation type="submission" date="2024-04" db="EMBL/GenBank/DDBJ databases">
        <title>Tritrichomonas musculus Genome.</title>
        <authorList>
            <person name="Alves-Ferreira E."/>
            <person name="Grigg M."/>
            <person name="Lorenzi H."/>
            <person name="Galac M."/>
        </authorList>
    </citation>
    <scope>NUCLEOTIDE SEQUENCE [LARGE SCALE GENOMIC DNA]</scope>
    <source>
        <strain evidence="5 6">EAF2021</strain>
    </source>
</reference>
<dbReference type="PROSITE" id="PS51352">
    <property type="entry name" value="THIOREDOXIN_2"/>
    <property type="match status" value="1"/>
</dbReference>
<feature type="compositionally biased region" description="Acidic residues" evidence="2">
    <location>
        <begin position="253"/>
        <end position="272"/>
    </location>
</feature>
<feature type="compositionally biased region" description="Basic and acidic residues" evidence="2">
    <location>
        <begin position="273"/>
        <end position="282"/>
    </location>
</feature>
<comment type="similarity">
    <text evidence="1">Belongs to the protein disulfide isomerase family.</text>
</comment>
<dbReference type="InterPro" id="IPR013766">
    <property type="entry name" value="Thioredoxin_domain"/>
</dbReference>
<protein>
    <recommendedName>
        <fullName evidence="4">Thioredoxin domain-containing protein</fullName>
    </recommendedName>
</protein>
<dbReference type="EMBL" id="JAPFFF010000003">
    <property type="protein sequence ID" value="KAK8894988.1"/>
    <property type="molecule type" value="Genomic_DNA"/>
</dbReference>
<dbReference type="InterPro" id="IPR017937">
    <property type="entry name" value="Thioredoxin_CS"/>
</dbReference>
<dbReference type="CDD" id="cd02961">
    <property type="entry name" value="PDI_a_family"/>
    <property type="match status" value="1"/>
</dbReference>
<evidence type="ECO:0000256" key="1">
    <source>
        <dbReference type="ARBA" id="ARBA00006347"/>
    </source>
</evidence>
<feature type="compositionally biased region" description="Acidic residues" evidence="2">
    <location>
        <begin position="293"/>
        <end position="311"/>
    </location>
</feature>
<evidence type="ECO:0000259" key="4">
    <source>
        <dbReference type="PROSITE" id="PS51352"/>
    </source>
</evidence>
<dbReference type="Pfam" id="PF00085">
    <property type="entry name" value="Thioredoxin"/>
    <property type="match status" value="1"/>
</dbReference>
<feature type="domain" description="Thioredoxin" evidence="4">
    <location>
        <begin position="1"/>
        <end position="121"/>
    </location>
</feature>
<gene>
    <name evidence="5" type="ORF">M9Y10_023430</name>
</gene>
<evidence type="ECO:0000313" key="6">
    <source>
        <dbReference type="Proteomes" id="UP001470230"/>
    </source>
</evidence>